<feature type="signal peptide" evidence="2">
    <location>
        <begin position="1"/>
        <end position="21"/>
    </location>
</feature>
<comment type="caution">
    <text evidence="3">The sequence shown here is derived from an EMBL/GenBank/DDBJ whole genome shotgun (WGS) entry which is preliminary data.</text>
</comment>
<dbReference type="SUPFAM" id="SSF51445">
    <property type="entry name" value="(Trans)glycosidases"/>
    <property type="match status" value="1"/>
</dbReference>
<dbReference type="PANTHER" id="PTHR12631">
    <property type="entry name" value="ALPHA-L-IDURONIDASE"/>
    <property type="match status" value="1"/>
</dbReference>
<reference evidence="3 4" key="1">
    <citation type="submission" date="2019-01" db="EMBL/GenBank/DDBJ databases">
        <authorList>
            <person name="Chen W.-M."/>
        </authorList>
    </citation>
    <scope>NUCLEOTIDE SEQUENCE [LARGE SCALE GENOMIC DNA]</scope>
    <source>
        <strain evidence="3 4">YBJ-36</strain>
    </source>
</reference>
<accession>A0A3S2V438</accession>
<name>A0A3S2V438_9SPHI</name>
<gene>
    <name evidence="3" type="ORF">EOD41_02930</name>
</gene>
<keyword evidence="4" id="KW-1185">Reference proteome</keyword>
<dbReference type="Gene3D" id="3.20.20.80">
    <property type="entry name" value="Glycosidases"/>
    <property type="match status" value="1"/>
</dbReference>
<protein>
    <recommendedName>
        <fullName evidence="5">Glycoside hydrolase family 5 domain-containing protein</fullName>
    </recommendedName>
</protein>
<dbReference type="AlphaFoldDB" id="A0A3S2V438"/>
<evidence type="ECO:0000313" key="3">
    <source>
        <dbReference type="EMBL" id="RVU02909.1"/>
    </source>
</evidence>
<dbReference type="PANTHER" id="PTHR12631:SF10">
    <property type="entry name" value="BETA-XYLOSIDASE-LIKE PROTEIN-RELATED"/>
    <property type="match status" value="1"/>
</dbReference>
<dbReference type="PROSITE" id="PS51257">
    <property type="entry name" value="PROKAR_LIPOPROTEIN"/>
    <property type="match status" value="1"/>
</dbReference>
<dbReference type="OrthoDB" id="9776971at2"/>
<evidence type="ECO:0000256" key="1">
    <source>
        <dbReference type="SAM" id="MobiDB-lite"/>
    </source>
</evidence>
<proteinExistence type="predicted"/>
<dbReference type="InterPro" id="IPR017853">
    <property type="entry name" value="GH"/>
</dbReference>
<dbReference type="Proteomes" id="UP000282759">
    <property type="component" value="Unassembled WGS sequence"/>
</dbReference>
<evidence type="ECO:0000313" key="4">
    <source>
        <dbReference type="Proteomes" id="UP000282759"/>
    </source>
</evidence>
<dbReference type="RefSeq" id="WP_127703275.1">
    <property type="nucleotide sequence ID" value="NZ_SACK01000001.1"/>
</dbReference>
<keyword evidence="2" id="KW-0732">Signal</keyword>
<dbReference type="GO" id="GO:0004553">
    <property type="term" value="F:hydrolase activity, hydrolyzing O-glycosyl compounds"/>
    <property type="evidence" value="ECO:0007669"/>
    <property type="project" value="TreeGrafter"/>
</dbReference>
<evidence type="ECO:0000256" key="2">
    <source>
        <dbReference type="SAM" id="SignalP"/>
    </source>
</evidence>
<evidence type="ECO:0008006" key="5">
    <source>
        <dbReference type="Google" id="ProtNLM"/>
    </source>
</evidence>
<dbReference type="EMBL" id="SACK01000001">
    <property type="protein sequence ID" value="RVU02909.1"/>
    <property type="molecule type" value="Genomic_DNA"/>
</dbReference>
<feature type="chain" id="PRO_5018696502" description="Glycoside hydrolase family 5 domain-containing protein" evidence="2">
    <location>
        <begin position="22"/>
        <end position="370"/>
    </location>
</feature>
<feature type="region of interest" description="Disordered" evidence="1">
    <location>
        <begin position="28"/>
        <end position="51"/>
    </location>
</feature>
<sequence length="370" mass="41591">MNKFLLRPILLAALVTFIVLAGCKKNSPNPVKEPDDETTTPTKPKEKNPLGGICPTLLPYMTDYELNTFLTEYEKTNGLYVRMDLPWSVIQPTGKDSWNFGPYDRAINALTAHGFKVLPIVTYCPAWANGGYSDDKYPPTPEHAIDWYNFVKACADRYIPKGVDAWELWNEPNITAFWKPVCDVEAYTNIVLKNGYNAVKASATALNKNVTVISGGLAAAASNGRDIHPMDFLKGIYEEGGKEFMDAVGHHPYCFPESPASTVEWSLFQMTPRIHQIMVDNGDGNKKIWGTEFGYHTGYSVIGGVSEAKQAEYITLAYKLWAQWEYTGPLCWYNYIDLGTNMNDREQKFGLKLYNGTNKPAWQAYINALK</sequence>
<organism evidence="3 4">
    <name type="scientific">Mucilaginibacter limnophilus</name>
    <dbReference type="NCBI Taxonomy" id="1932778"/>
    <lineage>
        <taxon>Bacteria</taxon>
        <taxon>Pseudomonadati</taxon>
        <taxon>Bacteroidota</taxon>
        <taxon>Sphingobacteriia</taxon>
        <taxon>Sphingobacteriales</taxon>
        <taxon>Sphingobacteriaceae</taxon>
        <taxon>Mucilaginibacter</taxon>
    </lineage>
</organism>
<dbReference type="InterPro" id="IPR051923">
    <property type="entry name" value="Glycosyl_Hydrolase_39"/>
</dbReference>